<evidence type="ECO:0000313" key="3">
    <source>
        <dbReference type="EMBL" id="MCD1295120.1"/>
    </source>
</evidence>
<dbReference type="Proteomes" id="UP001320159">
    <property type="component" value="Unassembled WGS sequence"/>
</dbReference>
<name>A0AAP2RFF0_9EURY</name>
<dbReference type="SMART" id="SM00460">
    <property type="entry name" value="TGc"/>
    <property type="match status" value="1"/>
</dbReference>
<dbReference type="InterPro" id="IPR008969">
    <property type="entry name" value="CarboxyPept-like_regulatory"/>
</dbReference>
<dbReference type="Gene3D" id="3.10.620.30">
    <property type="match status" value="1"/>
</dbReference>
<dbReference type="InterPro" id="IPR002931">
    <property type="entry name" value="Transglutaminase-like"/>
</dbReference>
<dbReference type="Pfam" id="PF13620">
    <property type="entry name" value="CarboxypepD_reg"/>
    <property type="match status" value="1"/>
</dbReference>
<gene>
    <name evidence="3" type="ORF">CUJ83_08930</name>
</gene>
<organism evidence="3 4">
    <name type="scientific">Methanooceanicella nereidis</name>
    <dbReference type="NCBI Taxonomy" id="2052831"/>
    <lineage>
        <taxon>Archaea</taxon>
        <taxon>Methanobacteriati</taxon>
        <taxon>Methanobacteriota</taxon>
        <taxon>Stenosarchaea group</taxon>
        <taxon>Methanomicrobia</taxon>
        <taxon>Methanocellales</taxon>
        <taxon>Methanocellaceae</taxon>
        <taxon>Methanooceanicella</taxon>
    </lineage>
</organism>
<sequence length="643" mass="69353">MRKFLGYNIRSLSALILIILIFPFFTLSNINANAETIVVDGSITANNHVTERTTITLSGLDLAGLSNGSRVTYNAPIYTSYQVNGFSQSVSGFGMTASPAPSRYQDMTDSYGNGYRHYEWDIGTGSGSSMTFVITTSFNAILTGDASPVDMKDSIGTSAYSQFTVPTAMVQSNDPAIISKKNELLAGASTQAEAVERIIDFVKINIPVHDSTRPKDAVSSLNDNRGNCVNRAHLALALIRSAGIPARYVSGQIYDNTIEIWYRVPEGLAQRTFNWDHGPHAWIEVYYAEKGVWVPYDPYLTKGFVDNRHIKYGVSVDGNIQNTATHGEPGLLLVTNINPGAQASIGNSLTISDLQDDPRLQYVSTKTSPEGGFMISRDLQSSAIKESGISLSLSNDRTYVNSPVSITASITPARSDGVITIRSSADGISWDEIASGSPSLGRYTYSYAQNEPGQKYFKASWSGAGGYPGSESQNILLTVINRTATPTPCPTPDVSVSPTATPDPASQDNNSYTGGQSNVPENGISKYSISGFVMDSVNNGPIMNAVIYLDNMSFTTDNSGSFNFSVNNGTYVIKVVAEGYGDHNKDLSVNGNDLDIIINMEKQNNGAPVSTDGKFNVSIPGFEVLMAMLSIMIAGYRRQKIVR</sequence>
<dbReference type="EMBL" id="PGCK01000007">
    <property type="protein sequence ID" value="MCD1295120.1"/>
    <property type="molecule type" value="Genomic_DNA"/>
</dbReference>
<dbReference type="RefSeq" id="WP_230741970.1">
    <property type="nucleotide sequence ID" value="NZ_PGCK01000007.1"/>
</dbReference>
<accession>A0AAP2RFF0</accession>
<dbReference type="AlphaFoldDB" id="A0AAP2RFF0"/>
<feature type="compositionally biased region" description="Polar residues" evidence="1">
    <location>
        <begin position="494"/>
        <end position="520"/>
    </location>
</feature>
<comment type="caution">
    <text evidence="3">The sequence shown here is derived from an EMBL/GenBank/DDBJ whole genome shotgun (WGS) entry which is preliminary data.</text>
</comment>
<dbReference type="PANTHER" id="PTHR33490:SF3">
    <property type="entry name" value="CONSERVED INTEGRAL MEMBRANE PROTEIN"/>
    <property type="match status" value="1"/>
</dbReference>
<feature type="domain" description="Transglutaminase-like" evidence="2">
    <location>
        <begin position="220"/>
        <end position="300"/>
    </location>
</feature>
<reference evidence="3 4" key="1">
    <citation type="submission" date="2017-11" db="EMBL/GenBank/DDBJ databases">
        <title>Isolation and Characterization of Family Methanocellaceae Species from Potential Methane Hydrate Area Offshore Southwestern Taiwan.</title>
        <authorList>
            <person name="Zhang W.-L."/>
            <person name="Chen W.-C."/>
            <person name="Lai M.-C."/>
            <person name="Chen S.-C."/>
        </authorList>
    </citation>
    <scope>NUCLEOTIDE SEQUENCE [LARGE SCALE GENOMIC DNA]</scope>
    <source>
        <strain evidence="3 4">CWC-04</strain>
    </source>
</reference>
<dbReference type="Pfam" id="PF01841">
    <property type="entry name" value="Transglut_core"/>
    <property type="match status" value="1"/>
</dbReference>
<dbReference type="InterPro" id="IPR038765">
    <property type="entry name" value="Papain-like_cys_pep_sf"/>
</dbReference>
<protein>
    <recommendedName>
        <fullName evidence="2">Transglutaminase-like domain-containing protein</fullName>
    </recommendedName>
</protein>
<evidence type="ECO:0000313" key="4">
    <source>
        <dbReference type="Proteomes" id="UP001320159"/>
    </source>
</evidence>
<feature type="region of interest" description="Disordered" evidence="1">
    <location>
        <begin position="484"/>
        <end position="520"/>
    </location>
</feature>
<evidence type="ECO:0000256" key="1">
    <source>
        <dbReference type="SAM" id="MobiDB-lite"/>
    </source>
</evidence>
<dbReference type="PANTHER" id="PTHR33490">
    <property type="entry name" value="BLR5614 PROTEIN-RELATED"/>
    <property type="match status" value="1"/>
</dbReference>
<dbReference type="Gene3D" id="2.60.40.1120">
    <property type="entry name" value="Carboxypeptidase-like, regulatory domain"/>
    <property type="match status" value="1"/>
</dbReference>
<proteinExistence type="predicted"/>
<dbReference type="SUPFAM" id="SSF54001">
    <property type="entry name" value="Cysteine proteinases"/>
    <property type="match status" value="1"/>
</dbReference>
<evidence type="ECO:0000259" key="2">
    <source>
        <dbReference type="SMART" id="SM00460"/>
    </source>
</evidence>
<keyword evidence="4" id="KW-1185">Reference proteome</keyword>
<dbReference type="SUPFAM" id="SSF49464">
    <property type="entry name" value="Carboxypeptidase regulatory domain-like"/>
    <property type="match status" value="1"/>
</dbReference>